<keyword evidence="7" id="KW-0965">Cell junction</keyword>
<evidence type="ECO:0000256" key="3">
    <source>
        <dbReference type="ARBA" id="ARBA00022448"/>
    </source>
</evidence>
<feature type="transmembrane region" description="Helical" evidence="12">
    <location>
        <begin position="87"/>
        <end position="108"/>
    </location>
</feature>
<keyword evidence="14" id="KW-1185">Reference proteome</keyword>
<dbReference type="Proteomes" id="UP001566132">
    <property type="component" value="Unassembled WGS sequence"/>
</dbReference>
<evidence type="ECO:0000256" key="2">
    <source>
        <dbReference type="ARBA" id="ARBA00004651"/>
    </source>
</evidence>
<dbReference type="EMBL" id="JBDJPC010000005">
    <property type="protein sequence ID" value="KAL1502667.1"/>
    <property type="molecule type" value="Genomic_DNA"/>
</dbReference>
<gene>
    <name evidence="13" type="ORF">ABEB36_007780</name>
</gene>
<keyword evidence="11" id="KW-0407">Ion channel</keyword>
<evidence type="ECO:0000256" key="6">
    <source>
        <dbReference type="ARBA" id="ARBA00022868"/>
    </source>
</evidence>
<evidence type="ECO:0000256" key="8">
    <source>
        <dbReference type="ARBA" id="ARBA00022989"/>
    </source>
</evidence>
<sequence>MVSRVWWGGDPRALLLAFHGWFNHTLILAPSLLNPVHCGSSKLKKYITFSSIRYYYLFCHNYEKFCYSGVTYQPVYRYFKLLRHNIYALRYWVCEWLCLINIIVQIVMNYSQQVQETHIHPMIYVFPKVTKCIFHKYVIYRIFIITMLKILLKILHSKHRSILIETCEALCRKVDIGDWWILLMLGTNMDPITYREIIAELAKNIETNRSNQY</sequence>
<evidence type="ECO:0000256" key="12">
    <source>
        <dbReference type="SAM" id="Phobius"/>
    </source>
</evidence>
<name>A0ABD1EV37_HYPHA</name>
<dbReference type="GO" id="GO:0005921">
    <property type="term" value="C:gap junction"/>
    <property type="evidence" value="ECO:0007669"/>
    <property type="project" value="UniProtKB-SubCell"/>
</dbReference>
<keyword evidence="10 12" id="KW-0472">Membrane</keyword>
<keyword evidence="8 12" id="KW-1133">Transmembrane helix</keyword>
<keyword evidence="3" id="KW-0813">Transport</keyword>
<evidence type="ECO:0000256" key="9">
    <source>
        <dbReference type="ARBA" id="ARBA00023065"/>
    </source>
</evidence>
<comment type="subcellular location">
    <subcellularLocation>
        <location evidence="1">Cell junction</location>
        <location evidence="1">Gap junction</location>
    </subcellularLocation>
    <subcellularLocation>
        <location evidence="2">Cell membrane</location>
        <topology evidence="2">Multi-pass membrane protein</topology>
    </subcellularLocation>
</comment>
<dbReference type="AlphaFoldDB" id="A0ABD1EV37"/>
<evidence type="ECO:0000313" key="13">
    <source>
        <dbReference type="EMBL" id="KAL1502667.1"/>
    </source>
</evidence>
<protein>
    <submittedName>
        <fullName evidence="13">Uncharacterized protein</fullName>
    </submittedName>
</protein>
<reference evidence="13 14" key="1">
    <citation type="submission" date="2024-05" db="EMBL/GenBank/DDBJ databases">
        <title>Genetic variation in Jamaican populations of the coffee berry borer (Hypothenemus hampei).</title>
        <authorList>
            <person name="Errbii M."/>
            <person name="Myrie A."/>
        </authorList>
    </citation>
    <scope>NUCLEOTIDE SEQUENCE [LARGE SCALE GENOMIC DNA]</scope>
    <source>
        <strain evidence="13">JA-Hopewell-2020-01-JO</strain>
        <tissue evidence="13">Whole body</tissue>
    </source>
</reference>
<evidence type="ECO:0000256" key="5">
    <source>
        <dbReference type="ARBA" id="ARBA00022692"/>
    </source>
</evidence>
<evidence type="ECO:0000313" key="14">
    <source>
        <dbReference type="Proteomes" id="UP001566132"/>
    </source>
</evidence>
<keyword evidence="5 12" id="KW-0812">Transmembrane</keyword>
<dbReference type="Pfam" id="PF00876">
    <property type="entry name" value="Innexin"/>
    <property type="match status" value="2"/>
</dbReference>
<evidence type="ECO:0000256" key="10">
    <source>
        <dbReference type="ARBA" id="ARBA00023136"/>
    </source>
</evidence>
<proteinExistence type="predicted"/>
<dbReference type="GO" id="GO:0034220">
    <property type="term" value="P:monoatomic ion transmembrane transport"/>
    <property type="evidence" value="ECO:0007669"/>
    <property type="project" value="UniProtKB-KW"/>
</dbReference>
<evidence type="ECO:0000256" key="1">
    <source>
        <dbReference type="ARBA" id="ARBA00004610"/>
    </source>
</evidence>
<accession>A0ABD1EV37</accession>
<evidence type="ECO:0000256" key="11">
    <source>
        <dbReference type="ARBA" id="ARBA00023303"/>
    </source>
</evidence>
<keyword evidence="9" id="KW-0406">Ion transport</keyword>
<evidence type="ECO:0000256" key="4">
    <source>
        <dbReference type="ARBA" id="ARBA00022475"/>
    </source>
</evidence>
<evidence type="ECO:0000256" key="7">
    <source>
        <dbReference type="ARBA" id="ARBA00022949"/>
    </source>
</evidence>
<comment type="caution">
    <text evidence="13">The sequence shown here is derived from an EMBL/GenBank/DDBJ whole genome shotgun (WGS) entry which is preliminary data.</text>
</comment>
<keyword evidence="6" id="KW-0303">Gap junction</keyword>
<dbReference type="InterPro" id="IPR000990">
    <property type="entry name" value="Innexin"/>
</dbReference>
<keyword evidence="4" id="KW-1003">Cell membrane</keyword>
<dbReference type="GO" id="GO:0005886">
    <property type="term" value="C:plasma membrane"/>
    <property type="evidence" value="ECO:0007669"/>
    <property type="project" value="UniProtKB-SubCell"/>
</dbReference>
<organism evidence="13 14">
    <name type="scientific">Hypothenemus hampei</name>
    <name type="common">Coffee berry borer</name>
    <dbReference type="NCBI Taxonomy" id="57062"/>
    <lineage>
        <taxon>Eukaryota</taxon>
        <taxon>Metazoa</taxon>
        <taxon>Ecdysozoa</taxon>
        <taxon>Arthropoda</taxon>
        <taxon>Hexapoda</taxon>
        <taxon>Insecta</taxon>
        <taxon>Pterygota</taxon>
        <taxon>Neoptera</taxon>
        <taxon>Endopterygota</taxon>
        <taxon>Coleoptera</taxon>
        <taxon>Polyphaga</taxon>
        <taxon>Cucujiformia</taxon>
        <taxon>Curculionidae</taxon>
        <taxon>Scolytinae</taxon>
        <taxon>Hypothenemus</taxon>
    </lineage>
</organism>